<comment type="similarity">
    <text evidence="1">Belongs to the small GTPase superfamily. Ras family.</text>
</comment>
<dbReference type="InterPro" id="IPR001806">
    <property type="entry name" value="Small_GTPase"/>
</dbReference>
<keyword evidence="5" id="KW-0342">GTP-binding</keyword>
<dbReference type="InterPro" id="IPR027417">
    <property type="entry name" value="P-loop_NTPase"/>
</dbReference>
<proteinExistence type="inferred from homology"/>
<dbReference type="EC" id="3.6.5.2" evidence="2"/>
<dbReference type="Ensembl" id="ENSSMRT00000020820.1">
    <property type="protein sequence ID" value="ENSSMRP00000017777.1"/>
    <property type="gene ID" value="ENSSMRG00000013872.1"/>
</dbReference>
<dbReference type="GO" id="GO:0005525">
    <property type="term" value="F:GTP binding"/>
    <property type="evidence" value="ECO:0007669"/>
    <property type="project" value="UniProtKB-KW"/>
</dbReference>
<reference evidence="7" key="2">
    <citation type="submission" date="2025-09" db="UniProtKB">
        <authorList>
            <consortium name="Ensembl"/>
        </authorList>
    </citation>
    <scope>IDENTIFICATION</scope>
</reference>
<dbReference type="GO" id="GO:0003925">
    <property type="term" value="F:G protein activity"/>
    <property type="evidence" value="ECO:0007669"/>
    <property type="project" value="UniProtKB-EC"/>
</dbReference>
<dbReference type="AlphaFoldDB" id="A0A8D0C632"/>
<evidence type="ECO:0000256" key="4">
    <source>
        <dbReference type="ARBA" id="ARBA00022801"/>
    </source>
</evidence>
<organism evidence="7 8">
    <name type="scientific">Salvator merianae</name>
    <name type="common">Argentine black and white tegu</name>
    <name type="synonym">Tupinambis merianae</name>
    <dbReference type="NCBI Taxonomy" id="96440"/>
    <lineage>
        <taxon>Eukaryota</taxon>
        <taxon>Metazoa</taxon>
        <taxon>Chordata</taxon>
        <taxon>Craniata</taxon>
        <taxon>Vertebrata</taxon>
        <taxon>Euteleostomi</taxon>
        <taxon>Lepidosauria</taxon>
        <taxon>Squamata</taxon>
        <taxon>Bifurcata</taxon>
        <taxon>Unidentata</taxon>
        <taxon>Episquamata</taxon>
        <taxon>Laterata</taxon>
        <taxon>Teiioidea</taxon>
        <taxon>Teiidae</taxon>
        <taxon>Salvator</taxon>
    </lineage>
</organism>
<dbReference type="Proteomes" id="UP000694421">
    <property type="component" value="Unplaced"/>
</dbReference>
<reference evidence="7" key="1">
    <citation type="submission" date="2025-08" db="UniProtKB">
        <authorList>
            <consortium name="Ensembl"/>
        </authorList>
    </citation>
    <scope>IDENTIFICATION</scope>
</reference>
<evidence type="ECO:0000256" key="5">
    <source>
        <dbReference type="ARBA" id="ARBA00023134"/>
    </source>
</evidence>
<dbReference type="Gene3D" id="3.40.50.300">
    <property type="entry name" value="P-loop containing nucleotide triphosphate hydrolases"/>
    <property type="match status" value="1"/>
</dbReference>
<dbReference type="PRINTS" id="PR00449">
    <property type="entry name" value="RASTRNSFRMNG"/>
</dbReference>
<dbReference type="NCBIfam" id="TIGR00231">
    <property type="entry name" value="small_GTP"/>
    <property type="match status" value="1"/>
</dbReference>
<dbReference type="OMA" id="ACFSIWD"/>
<dbReference type="PROSITE" id="PS51421">
    <property type="entry name" value="RAS"/>
    <property type="match status" value="1"/>
</dbReference>
<evidence type="ECO:0000256" key="2">
    <source>
        <dbReference type="ARBA" id="ARBA00011984"/>
    </source>
</evidence>
<evidence type="ECO:0000313" key="8">
    <source>
        <dbReference type="Proteomes" id="UP000694421"/>
    </source>
</evidence>
<protein>
    <recommendedName>
        <fullName evidence="2">small monomeric GTPase</fullName>
        <ecNumber evidence="2">3.6.5.2</ecNumber>
    </recommendedName>
</protein>
<dbReference type="PROSITE" id="PS51419">
    <property type="entry name" value="RAB"/>
    <property type="match status" value="1"/>
</dbReference>
<sequence>MLVQLKTALQQAGKMSEGSPPKLEANILVIGAEKVGKSALTVRFLTRRFIGEYGDIESIYTHRVIMAGWEACFRIWDSVCSQVADLREKQLRWADGFIVVYSICDRGSFQSARQQLQWIQQLKKRTGAAKKPVILVGNKRDLQHQRSISSEEGRLLALSTGSSFFEISAAETYHGALVVFHELLDMVRDSRSSTKRAVGIRGIVRSMSAVFGKRRTE</sequence>
<accession>A0A8D0C632</accession>
<dbReference type="InterPro" id="IPR051065">
    <property type="entry name" value="Ras-related_GTPase"/>
</dbReference>
<dbReference type="Pfam" id="PF00071">
    <property type="entry name" value="Ras"/>
    <property type="match status" value="1"/>
</dbReference>
<keyword evidence="8" id="KW-1185">Reference proteome</keyword>
<evidence type="ECO:0000256" key="1">
    <source>
        <dbReference type="ARBA" id="ARBA00008344"/>
    </source>
</evidence>
<evidence type="ECO:0000313" key="7">
    <source>
        <dbReference type="Ensembl" id="ENSSMRP00000017777.1"/>
    </source>
</evidence>
<evidence type="ECO:0000256" key="6">
    <source>
        <dbReference type="ARBA" id="ARBA00048098"/>
    </source>
</evidence>
<dbReference type="PANTHER" id="PTHR45704">
    <property type="entry name" value="RAS-LIKE FAMILY MEMBER 11"/>
    <property type="match status" value="1"/>
</dbReference>
<dbReference type="InterPro" id="IPR005225">
    <property type="entry name" value="Small_GTP-bd"/>
</dbReference>
<keyword evidence="4" id="KW-0378">Hydrolase</keyword>
<dbReference type="GeneTree" id="ENSGT00940000164158"/>
<dbReference type="SUPFAM" id="SSF52540">
    <property type="entry name" value="P-loop containing nucleoside triphosphate hydrolases"/>
    <property type="match status" value="1"/>
</dbReference>
<comment type="catalytic activity">
    <reaction evidence="6">
        <text>GTP + H2O = GDP + phosphate + H(+)</text>
        <dbReference type="Rhea" id="RHEA:19669"/>
        <dbReference type="ChEBI" id="CHEBI:15377"/>
        <dbReference type="ChEBI" id="CHEBI:15378"/>
        <dbReference type="ChEBI" id="CHEBI:37565"/>
        <dbReference type="ChEBI" id="CHEBI:43474"/>
        <dbReference type="ChEBI" id="CHEBI:58189"/>
        <dbReference type="EC" id="3.6.5.2"/>
    </reaction>
</comment>
<name>A0A8D0C632_SALMN</name>
<keyword evidence="3" id="KW-0547">Nucleotide-binding</keyword>
<evidence type="ECO:0000256" key="3">
    <source>
        <dbReference type="ARBA" id="ARBA00022741"/>
    </source>
</evidence>
<dbReference type="SMART" id="SM00175">
    <property type="entry name" value="RAB"/>
    <property type="match status" value="1"/>
</dbReference>
<dbReference type="SMART" id="SM00173">
    <property type="entry name" value="RAS"/>
    <property type="match status" value="1"/>
</dbReference>